<dbReference type="PANTHER" id="PTHR36848:SF2">
    <property type="entry name" value="SECRETED PROTEIN"/>
    <property type="match status" value="1"/>
</dbReference>
<protein>
    <recommendedName>
        <fullName evidence="3">Glycosyl hydrolases family 2 sugar binding domain-containing protein</fullName>
    </recommendedName>
</protein>
<dbReference type="Pfam" id="PF17132">
    <property type="entry name" value="Glyco_hydro_106"/>
    <property type="match status" value="1"/>
</dbReference>
<gene>
    <name evidence="1" type="ORF">J2S02_000384</name>
</gene>
<dbReference type="RefSeq" id="WP_174879716.1">
    <property type="nucleotide sequence ID" value="NZ_CADEPK010000050.1"/>
</dbReference>
<dbReference type="PANTHER" id="PTHR36848">
    <property type="entry name" value="DNA-BINDING PROTEIN (PUTATIVE SECRETED PROTEIN)-RELATED"/>
    <property type="match status" value="1"/>
</dbReference>
<reference evidence="1 2" key="1">
    <citation type="submission" date="2023-07" db="EMBL/GenBank/DDBJ databases">
        <title>Genomic Encyclopedia of Type Strains, Phase IV (KMG-IV): sequencing the most valuable type-strain genomes for metagenomic binning, comparative biology and taxonomic classification.</title>
        <authorList>
            <person name="Goeker M."/>
        </authorList>
    </citation>
    <scope>NUCLEOTIDE SEQUENCE [LARGE SCALE GENOMIC DNA]</scope>
    <source>
        <strain evidence="1 2">DSM 17723</strain>
    </source>
</reference>
<dbReference type="Gene3D" id="2.60.120.260">
    <property type="entry name" value="Galactose-binding domain-like"/>
    <property type="match status" value="1"/>
</dbReference>
<organism evidence="1 2">
    <name type="scientific">Metabacillus niabensis</name>
    <dbReference type="NCBI Taxonomy" id="324854"/>
    <lineage>
        <taxon>Bacteria</taxon>
        <taxon>Bacillati</taxon>
        <taxon>Bacillota</taxon>
        <taxon>Bacilli</taxon>
        <taxon>Bacillales</taxon>
        <taxon>Bacillaceae</taxon>
        <taxon>Metabacillus</taxon>
    </lineage>
</organism>
<comment type="caution">
    <text evidence="1">The sequence shown here is derived from an EMBL/GenBank/DDBJ whole genome shotgun (WGS) entry which is preliminary data.</text>
</comment>
<name>A0ABT9YWT2_9BACI</name>
<accession>A0ABT9YWT2</accession>
<sequence length="826" mass="95042">MMSTLHQQFLNPPEEFTPIPFWFWNDRLTKEEIIRQINDFYAKGITGFVLHPRIGIPEEIVYLSDSYFQFVHTAVEEAKRLGMQVILYDEAMYPSGSAKGLVVKDNPEYASKGLKMIEYPCNKNEEIRINLVEKNSLVSVQAVKKLSSESIDLSSSKKLIVHNGKVSFCPPDDGNWSILVFVEAFSGGSIRGIHFGEDDGEEHAPASADLLNPKAVAKFIQITHDSYYDRLKDYFGNTVIAMFTDEPDILGRGAKAGLKPWTRDFLSYYKQHGNKEEHLASLWFYAGDETETYRNNYRKAVNSRLTEAYYEQISKWCERHGIALTGHPAGSSDIGLLEHFHIPGQDVVWRWVAPEDGKAIEGVHSTAGKCSADAARHRGRRRNLNEFLGVCSKESPWALTPGDMKWYIDWLLVRGVNLLCPHAFYYSIDGKKRSHERPPDVGPNNLWWPYYKQFAQYMKRLSWLMTDSINQTRIAILCGEDYLPWKIAKHLYENQIEFNYLEDSLISSKSLLTEGQIKIENQAYNTLIIEDSSKLEDTLLEKLELFIQEGVEVISLVYKDEKPKIKGVKTIDRAEEIIDTLSIVQREEVMISPKCKDIRVSKIIKDSELFYFFVNEGEENYNGSFVLKEKGSVEKWDAWTESIEKVNLRNQEGNLVVPLLLERRSSLVYAVHINQQPLIGEEERADFTIEKLEIDKNWYVNNYQLFALESWHLWKGMESFSGTVVYENLFTLDEIASIKKVFLNLGEVYEIVKVALNGYEVGVKMWAPYHFEVNPDYVRKGVNKLTIEVTNNRANEMDNARLPSGLLGPITFEAHVCKKEKSHHYI</sequence>
<dbReference type="InterPro" id="IPR008979">
    <property type="entry name" value="Galactose-bd-like_sf"/>
</dbReference>
<dbReference type="EMBL" id="JAUSTZ010000001">
    <property type="protein sequence ID" value="MDQ0224062.1"/>
    <property type="molecule type" value="Genomic_DNA"/>
</dbReference>
<evidence type="ECO:0008006" key="3">
    <source>
        <dbReference type="Google" id="ProtNLM"/>
    </source>
</evidence>
<dbReference type="Proteomes" id="UP001232245">
    <property type="component" value="Unassembled WGS sequence"/>
</dbReference>
<dbReference type="InterPro" id="IPR053161">
    <property type="entry name" value="Ulvan_degrading_GH"/>
</dbReference>
<evidence type="ECO:0000313" key="2">
    <source>
        <dbReference type="Proteomes" id="UP001232245"/>
    </source>
</evidence>
<dbReference type="NCBIfam" id="NF045579">
    <property type="entry name" value="rhamnoside_JR"/>
    <property type="match status" value="1"/>
</dbReference>
<proteinExistence type="predicted"/>
<evidence type="ECO:0000313" key="1">
    <source>
        <dbReference type="EMBL" id="MDQ0224062.1"/>
    </source>
</evidence>
<keyword evidence="2" id="KW-1185">Reference proteome</keyword>
<dbReference type="SUPFAM" id="SSF49785">
    <property type="entry name" value="Galactose-binding domain-like"/>
    <property type="match status" value="1"/>
</dbReference>